<proteinExistence type="inferred from homology"/>
<reference evidence="10" key="1">
    <citation type="submission" date="2025-08" db="UniProtKB">
        <authorList>
            <consortium name="RefSeq"/>
        </authorList>
    </citation>
    <scope>IDENTIFICATION</scope>
    <source>
        <tissue evidence="10">Muscle</tissue>
    </source>
</reference>
<protein>
    <submittedName>
        <fullName evidence="10">Arylsulfatase B-like</fullName>
    </submittedName>
</protein>
<evidence type="ECO:0000313" key="9">
    <source>
        <dbReference type="Proteomes" id="UP000694941"/>
    </source>
</evidence>
<name>A0ABM1SYN7_LIMPO</name>
<dbReference type="PROSITE" id="PS00523">
    <property type="entry name" value="SULFATASE_1"/>
    <property type="match status" value="1"/>
</dbReference>
<sequence>MIANSGWLVGLLVISSCATCFSHSHPHIILIVVDDLGWNDISLHGSPQIPTPNIDALAADGVVLNNYYVSPICSPSRGALMTGMYPIHTGLQHYVIVAGEPWGLPLHFNTMPQHFQCLGYTTHAIGKWHLGFFRKEYTPTFRGFDSHFGYWTGREDFYDHTAFTGAGWGLDFHDNLTTVSDALGKYATNIFTEKAIKIIEQNQNTKPLFLMLAHLAVHAGNPYAPLQAPKYYIDRFKNIKNKKRRKFAGMVAALDDSIGLVVEALYKASMLNNSIIVVTSDNGGAAGGIDDSAASNWPLRGTKYTMWEGGIRGSALLWSPLLEKGGGRVAPQMMHISDWLPTLYHAAGGLVSDLGELDGVQLWDALSKNLPSQRTEILHNIDPIWKVAALRVGDFKLVQGTVFHGKYDKWFGPSGRTSTKNKFRAHNKTSEDIQKLRNMCLNSVTAKTLKEIGRSLSAEFCSLPEAIQVNCGTKPTNASRNCQPNKNPCVYNIKEDPCEYNNLAQIHPEITNSLSQRLQEYNKTAVAPGNKPADPFAVPLFHDFTWVNWMDKH</sequence>
<feature type="chain" id="PRO_5047006287" evidence="7">
    <location>
        <begin position="23"/>
        <end position="553"/>
    </location>
</feature>
<dbReference type="InterPro" id="IPR024607">
    <property type="entry name" value="Sulfatase_CS"/>
</dbReference>
<evidence type="ECO:0000313" key="10">
    <source>
        <dbReference type="RefSeq" id="XP_022248743.1"/>
    </source>
</evidence>
<evidence type="ECO:0000256" key="2">
    <source>
        <dbReference type="ARBA" id="ARBA00008779"/>
    </source>
</evidence>
<evidence type="ECO:0000259" key="8">
    <source>
        <dbReference type="Pfam" id="PF00884"/>
    </source>
</evidence>
<keyword evidence="4" id="KW-0378">Hydrolase</keyword>
<dbReference type="Pfam" id="PF00884">
    <property type="entry name" value="Sulfatase"/>
    <property type="match status" value="1"/>
</dbReference>
<dbReference type="PROSITE" id="PS00149">
    <property type="entry name" value="SULFATASE_2"/>
    <property type="match status" value="1"/>
</dbReference>
<dbReference type="Proteomes" id="UP000694941">
    <property type="component" value="Unplaced"/>
</dbReference>
<keyword evidence="3" id="KW-0479">Metal-binding</keyword>
<evidence type="ECO:0000256" key="3">
    <source>
        <dbReference type="ARBA" id="ARBA00022723"/>
    </source>
</evidence>
<keyword evidence="7" id="KW-0732">Signal</keyword>
<dbReference type="InterPro" id="IPR017850">
    <property type="entry name" value="Alkaline_phosphatase_core_sf"/>
</dbReference>
<dbReference type="GeneID" id="106465186"/>
<comment type="cofactor">
    <cofactor evidence="1">
        <name>Ca(2+)</name>
        <dbReference type="ChEBI" id="CHEBI:29108"/>
    </cofactor>
</comment>
<evidence type="ECO:0000256" key="5">
    <source>
        <dbReference type="ARBA" id="ARBA00022837"/>
    </source>
</evidence>
<keyword evidence="6" id="KW-0325">Glycoprotein</keyword>
<keyword evidence="5" id="KW-0106">Calcium</keyword>
<dbReference type="Gene3D" id="3.30.1120.10">
    <property type="match status" value="2"/>
</dbReference>
<dbReference type="RefSeq" id="XP_022248743.1">
    <property type="nucleotide sequence ID" value="XM_022393035.1"/>
</dbReference>
<gene>
    <name evidence="10" type="primary">LOC106465186</name>
</gene>
<feature type="signal peptide" evidence="7">
    <location>
        <begin position="1"/>
        <end position="22"/>
    </location>
</feature>
<dbReference type="SUPFAM" id="SSF53649">
    <property type="entry name" value="Alkaline phosphatase-like"/>
    <property type="match status" value="1"/>
</dbReference>
<keyword evidence="9" id="KW-1185">Reference proteome</keyword>
<dbReference type="InterPro" id="IPR047115">
    <property type="entry name" value="ARSB"/>
</dbReference>
<evidence type="ECO:0000256" key="6">
    <source>
        <dbReference type="ARBA" id="ARBA00023180"/>
    </source>
</evidence>
<dbReference type="PANTHER" id="PTHR10342:SF273">
    <property type="entry name" value="RE14504P"/>
    <property type="match status" value="1"/>
</dbReference>
<organism evidence="9 10">
    <name type="scientific">Limulus polyphemus</name>
    <name type="common">Atlantic horseshoe crab</name>
    <dbReference type="NCBI Taxonomy" id="6850"/>
    <lineage>
        <taxon>Eukaryota</taxon>
        <taxon>Metazoa</taxon>
        <taxon>Ecdysozoa</taxon>
        <taxon>Arthropoda</taxon>
        <taxon>Chelicerata</taxon>
        <taxon>Merostomata</taxon>
        <taxon>Xiphosura</taxon>
        <taxon>Limulidae</taxon>
        <taxon>Limulus</taxon>
    </lineage>
</organism>
<dbReference type="InterPro" id="IPR000917">
    <property type="entry name" value="Sulfatase_N"/>
</dbReference>
<dbReference type="CDD" id="cd16029">
    <property type="entry name" value="4-S"/>
    <property type="match status" value="1"/>
</dbReference>
<evidence type="ECO:0000256" key="7">
    <source>
        <dbReference type="SAM" id="SignalP"/>
    </source>
</evidence>
<accession>A0ABM1SYN7</accession>
<dbReference type="Gene3D" id="3.40.720.10">
    <property type="entry name" value="Alkaline Phosphatase, subunit A"/>
    <property type="match status" value="1"/>
</dbReference>
<evidence type="ECO:0000256" key="4">
    <source>
        <dbReference type="ARBA" id="ARBA00022801"/>
    </source>
</evidence>
<comment type="similarity">
    <text evidence="2">Belongs to the sulfatase family.</text>
</comment>
<feature type="domain" description="Sulfatase N-terminal" evidence="8">
    <location>
        <begin position="26"/>
        <end position="348"/>
    </location>
</feature>
<dbReference type="PANTHER" id="PTHR10342">
    <property type="entry name" value="ARYLSULFATASE"/>
    <property type="match status" value="1"/>
</dbReference>
<evidence type="ECO:0000256" key="1">
    <source>
        <dbReference type="ARBA" id="ARBA00001913"/>
    </source>
</evidence>